<dbReference type="InterPro" id="IPR050884">
    <property type="entry name" value="CNP_phosphodiesterase-III"/>
</dbReference>
<dbReference type="OrthoDB" id="9784378at2"/>
<dbReference type="RefSeq" id="WP_042553932.1">
    <property type="nucleotide sequence ID" value="NZ_JXQW01000027.1"/>
</dbReference>
<sequence>MSSASVSTPADSSVLLVQLTDSHLFAAADGKLLGMDTADSLRLVVDLVLQEQSNIDMILATGDLSQDGSPASYARFVELSAALNAPARWIPGNHDEIPAMKAACVGTDLLEPVVDIGNWRLVMLDSSIPGAVPGYLQDPQLALLERALSEAPDRHHLICLHHHPVDIGCQWMAPIGLRNPEALFAVLDRFPQTRAVLWGHVHQTIDEMRGKVRLLASPSTCVQFTPGSEEFQVDSTAPGYRWLRLYDDGRLETEVSRVSGMVFEPDYSVGGY</sequence>
<dbReference type="InterPro" id="IPR026575">
    <property type="entry name" value="GpdQ/CpdA-like"/>
</dbReference>
<feature type="domain" description="Calcineurin-like phosphoesterase" evidence="5">
    <location>
        <begin position="17"/>
        <end position="203"/>
    </location>
</feature>
<evidence type="ECO:0000256" key="1">
    <source>
        <dbReference type="ARBA" id="ARBA00022723"/>
    </source>
</evidence>
<proteinExistence type="inferred from homology"/>
<keyword evidence="2" id="KW-0378">Hydrolase</keyword>
<evidence type="ECO:0000259" key="5">
    <source>
        <dbReference type="Pfam" id="PF00149"/>
    </source>
</evidence>
<dbReference type="InterPro" id="IPR004843">
    <property type="entry name" value="Calcineurin-like_PHP"/>
</dbReference>
<dbReference type="PANTHER" id="PTHR42988">
    <property type="entry name" value="PHOSPHOHYDROLASE"/>
    <property type="match status" value="1"/>
</dbReference>
<evidence type="ECO:0000256" key="4">
    <source>
        <dbReference type="ARBA" id="ARBA00025742"/>
    </source>
</evidence>
<reference evidence="6 7" key="1">
    <citation type="submission" date="2014-12" db="EMBL/GenBank/DDBJ databases">
        <title>16Stimator: statistical estimation of ribosomal gene copy numbers from draft genome assemblies.</title>
        <authorList>
            <person name="Perisin M.A."/>
            <person name="Vetter M."/>
            <person name="Gilbert J.A."/>
            <person name="Bergelson J."/>
        </authorList>
    </citation>
    <scope>NUCLEOTIDE SEQUENCE [LARGE SCALE GENOMIC DNA]</scope>
    <source>
        <strain evidence="6 7">MEJ086</strain>
    </source>
</reference>
<dbReference type="SUPFAM" id="SSF56300">
    <property type="entry name" value="Metallo-dependent phosphatases"/>
    <property type="match status" value="1"/>
</dbReference>
<dbReference type="CDD" id="cd07402">
    <property type="entry name" value="MPP_GpdQ"/>
    <property type="match status" value="1"/>
</dbReference>
<keyword evidence="1" id="KW-0479">Metal-binding</keyword>
<dbReference type="EMBL" id="JXQW01000027">
    <property type="protein sequence ID" value="KIQ00523.1"/>
    <property type="molecule type" value="Genomic_DNA"/>
</dbReference>
<evidence type="ECO:0000256" key="2">
    <source>
        <dbReference type="ARBA" id="ARBA00022801"/>
    </source>
</evidence>
<comment type="caution">
    <text evidence="6">The sequence shown here is derived from an EMBL/GenBank/DDBJ whole genome shotgun (WGS) entry which is preliminary data.</text>
</comment>
<comment type="similarity">
    <text evidence="4">Belongs to the cyclic nucleotide phosphodiesterase class-III family.</text>
</comment>
<dbReference type="Gene3D" id="3.60.21.10">
    <property type="match status" value="1"/>
</dbReference>
<evidence type="ECO:0000313" key="7">
    <source>
        <dbReference type="Proteomes" id="UP000032068"/>
    </source>
</evidence>
<dbReference type="GO" id="GO:0046872">
    <property type="term" value="F:metal ion binding"/>
    <property type="evidence" value="ECO:0007669"/>
    <property type="project" value="UniProtKB-KW"/>
</dbReference>
<dbReference type="NCBIfam" id="NF008359">
    <property type="entry name" value="PRK11148.1"/>
    <property type="match status" value="1"/>
</dbReference>
<protein>
    <submittedName>
        <fullName evidence="6">Serine/threonine protein phosphatase</fullName>
    </submittedName>
</protein>
<dbReference type="Pfam" id="PF00149">
    <property type="entry name" value="Metallophos"/>
    <property type="match status" value="1"/>
</dbReference>
<keyword evidence="3" id="KW-0408">Iron</keyword>
<dbReference type="PANTHER" id="PTHR42988:SF2">
    <property type="entry name" value="CYCLIC NUCLEOTIDE PHOSPHODIESTERASE CBUA0032-RELATED"/>
    <property type="match status" value="1"/>
</dbReference>
<gene>
    <name evidence="6" type="ORF">RU08_11410</name>
</gene>
<dbReference type="AlphaFoldDB" id="A0A0D0KU05"/>
<name>A0A0D0KU05_9PSED</name>
<dbReference type="InterPro" id="IPR029052">
    <property type="entry name" value="Metallo-depent_PP-like"/>
</dbReference>
<accession>A0A0D0KU05</accession>
<organism evidence="6 7">
    <name type="scientific">Pseudomonas fulva</name>
    <dbReference type="NCBI Taxonomy" id="47880"/>
    <lineage>
        <taxon>Bacteria</taxon>
        <taxon>Pseudomonadati</taxon>
        <taxon>Pseudomonadota</taxon>
        <taxon>Gammaproteobacteria</taxon>
        <taxon>Pseudomonadales</taxon>
        <taxon>Pseudomonadaceae</taxon>
        <taxon>Pseudomonas</taxon>
    </lineage>
</organism>
<dbReference type="GO" id="GO:0004112">
    <property type="term" value="F:cyclic-nucleotide phosphodiesterase activity"/>
    <property type="evidence" value="ECO:0007669"/>
    <property type="project" value="InterPro"/>
</dbReference>
<evidence type="ECO:0000256" key="3">
    <source>
        <dbReference type="ARBA" id="ARBA00023004"/>
    </source>
</evidence>
<dbReference type="Proteomes" id="UP000032068">
    <property type="component" value="Unassembled WGS sequence"/>
</dbReference>
<evidence type="ECO:0000313" key="6">
    <source>
        <dbReference type="EMBL" id="KIQ00523.1"/>
    </source>
</evidence>